<evidence type="ECO:0000259" key="10">
    <source>
        <dbReference type="PROSITE" id="PS50109"/>
    </source>
</evidence>
<dbReference type="Pfam" id="PF00512">
    <property type="entry name" value="HisKA"/>
    <property type="match status" value="1"/>
</dbReference>
<dbReference type="RefSeq" id="WP_203806148.1">
    <property type="nucleotide sequence ID" value="NZ_BAAAQE010000068.1"/>
</dbReference>
<dbReference type="InterPro" id="IPR029016">
    <property type="entry name" value="GAF-like_dom_sf"/>
</dbReference>
<dbReference type="EC" id="2.7.13.3" evidence="3"/>
<gene>
    <name evidence="11" type="ORF">Aco03nite_081630</name>
</gene>
<evidence type="ECO:0000256" key="2">
    <source>
        <dbReference type="ARBA" id="ARBA00004236"/>
    </source>
</evidence>
<dbReference type="Gene3D" id="3.30.565.10">
    <property type="entry name" value="Histidine kinase-like ATPase, C-terminal domain"/>
    <property type="match status" value="1"/>
</dbReference>
<dbReference type="SUPFAM" id="SSF55785">
    <property type="entry name" value="PYP-like sensor domain (PAS domain)"/>
    <property type="match status" value="1"/>
</dbReference>
<accession>A0ABQ3XMM2</accession>
<dbReference type="PANTHER" id="PTHR42878">
    <property type="entry name" value="TWO-COMPONENT HISTIDINE KINASE"/>
    <property type="match status" value="1"/>
</dbReference>
<dbReference type="InterPro" id="IPR005467">
    <property type="entry name" value="His_kinase_dom"/>
</dbReference>
<dbReference type="SMART" id="SM00388">
    <property type="entry name" value="HisKA"/>
    <property type="match status" value="1"/>
</dbReference>
<evidence type="ECO:0000256" key="3">
    <source>
        <dbReference type="ARBA" id="ARBA00012438"/>
    </source>
</evidence>
<reference evidence="11 12" key="1">
    <citation type="submission" date="2021-01" db="EMBL/GenBank/DDBJ databases">
        <title>Whole genome shotgun sequence of Actinoplanes couchii NBRC 106145.</title>
        <authorList>
            <person name="Komaki H."/>
            <person name="Tamura T."/>
        </authorList>
    </citation>
    <scope>NUCLEOTIDE SEQUENCE [LARGE SCALE GENOMIC DNA]</scope>
    <source>
        <strain evidence="11 12">NBRC 106145</strain>
    </source>
</reference>
<dbReference type="SUPFAM" id="SSF47384">
    <property type="entry name" value="Homodimeric domain of signal transducing histidine kinase"/>
    <property type="match status" value="1"/>
</dbReference>
<comment type="catalytic activity">
    <reaction evidence="1">
        <text>ATP + protein L-histidine = ADP + protein N-phospho-L-histidine.</text>
        <dbReference type="EC" id="2.7.13.3"/>
    </reaction>
</comment>
<dbReference type="InterPro" id="IPR004358">
    <property type="entry name" value="Sig_transdc_His_kin-like_C"/>
</dbReference>
<keyword evidence="9" id="KW-0175">Coiled coil</keyword>
<evidence type="ECO:0000313" key="11">
    <source>
        <dbReference type="EMBL" id="GID59759.1"/>
    </source>
</evidence>
<dbReference type="InterPro" id="IPR050351">
    <property type="entry name" value="BphY/WalK/GraS-like"/>
</dbReference>
<dbReference type="EMBL" id="BOMG01000101">
    <property type="protein sequence ID" value="GID59759.1"/>
    <property type="molecule type" value="Genomic_DNA"/>
</dbReference>
<dbReference type="Gene3D" id="1.10.287.130">
    <property type="match status" value="1"/>
</dbReference>
<dbReference type="SUPFAM" id="SSF55781">
    <property type="entry name" value="GAF domain-like"/>
    <property type="match status" value="1"/>
</dbReference>
<name>A0ABQ3XMM2_9ACTN</name>
<sequence>MADVADTSGVDLAEGVSERERLRLVALHEYRLLDAPAGDELEAVVRVAATVAGVPHSTLNLIDENRQCQLTTVGFEGSDSARSDSMCAVRFESGEFTYVKDASVDPTFRNNPWVTGVLAGVRFYASFPLVTPEGHALGSLCVFDLEPGELDDDQIDRLHDLAQIILALFERRRQARINAELAALAEERQRWTDTLLATIDVAVVAADQSGRLTLFNRAAREWHGLDADPDVDVNHLSGRYQLFETDGTTPLRPERIPLLRALHDGSVKDAEIVIKRPDREPMQVSTSGRALSGPGGMPQGAVVAMHDVTSARAQQRAIEEARRELAAANTDLRRSNTDLNNFAGAVSHDLVAPLTAVNGYLELIGDEVSGRPLQWVEAAGRAVTRMQNLIRSLLDYAQAGSAPVHRVPTDLADIFEQVRTDLAPAAQAAGAGVEAPGRLPVVAGDPVLIRQLLQNLVGNAIKYRDPERDCRVVVSAVREESGDWTVLVADNGLGIPPEQRRRVFEMFTRLGNGSAGGHGIGLSTCWRIVERHGGSIRVDETPGGGTTVAFTLPGGVTLPGAVTSPGQNSGERPL</sequence>
<evidence type="ECO:0000256" key="4">
    <source>
        <dbReference type="ARBA" id="ARBA00022553"/>
    </source>
</evidence>
<dbReference type="PROSITE" id="PS50109">
    <property type="entry name" value="HIS_KIN"/>
    <property type="match status" value="1"/>
</dbReference>
<dbReference type="InterPro" id="IPR003661">
    <property type="entry name" value="HisK_dim/P_dom"/>
</dbReference>
<evidence type="ECO:0000256" key="6">
    <source>
        <dbReference type="ARBA" id="ARBA00022777"/>
    </source>
</evidence>
<proteinExistence type="predicted"/>
<comment type="subcellular location">
    <subcellularLocation>
        <location evidence="2">Cell membrane</location>
    </subcellularLocation>
</comment>
<dbReference type="Pfam" id="PF02518">
    <property type="entry name" value="HATPase_c"/>
    <property type="match status" value="1"/>
</dbReference>
<dbReference type="InterPro" id="IPR035965">
    <property type="entry name" value="PAS-like_dom_sf"/>
</dbReference>
<dbReference type="SUPFAM" id="SSF55874">
    <property type="entry name" value="ATPase domain of HSP90 chaperone/DNA topoisomerase II/histidine kinase"/>
    <property type="match status" value="1"/>
</dbReference>
<keyword evidence="4" id="KW-0597">Phosphoprotein</keyword>
<evidence type="ECO:0000256" key="1">
    <source>
        <dbReference type="ARBA" id="ARBA00000085"/>
    </source>
</evidence>
<comment type="caution">
    <text evidence="11">The sequence shown here is derived from an EMBL/GenBank/DDBJ whole genome shotgun (WGS) entry which is preliminary data.</text>
</comment>
<dbReference type="PRINTS" id="PR00344">
    <property type="entry name" value="BCTRLSENSOR"/>
</dbReference>
<keyword evidence="7" id="KW-0902">Two-component regulatory system</keyword>
<feature type="coiled-coil region" evidence="9">
    <location>
        <begin position="311"/>
        <end position="338"/>
    </location>
</feature>
<feature type="domain" description="Histidine kinase" evidence="10">
    <location>
        <begin position="345"/>
        <end position="556"/>
    </location>
</feature>
<evidence type="ECO:0000256" key="8">
    <source>
        <dbReference type="ARBA" id="ARBA00039401"/>
    </source>
</evidence>
<evidence type="ECO:0000256" key="5">
    <source>
        <dbReference type="ARBA" id="ARBA00022679"/>
    </source>
</evidence>
<dbReference type="Proteomes" id="UP000612282">
    <property type="component" value="Unassembled WGS sequence"/>
</dbReference>
<evidence type="ECO:0000256" key="7">
    <source>
        <dbReference type="ARBA" id="ARBA00023012"/>
    </source>
</evidence>
<dbReference type="Gene3D" id="3.30.450.20">
    <property type="entry name" value="PAS domain"/>
    <property type="match status" value="1"/>
</dbReference>
<dbReference type="PANTHER" id="PTHR42878:SF15">
    <property type="entry name" value="BACTERIOPHYTOCHROME"/>
    <property type="match status" value="1"/>
</dbReference>
<dbReference type="InterPro" id="IPR003594">
    <property type="entry name" value="HATPase_dom"/>
</dbReference>
<evidence type="ECO:0000256" key="9">
    <source>
        <dbReference type="SAM" id="Coils"/>
    </source>
</evidence>
<dbReference type="InterPro" id="IPR036890">
    <property type="entry name" value="HATPase_C_sf"/>
</dbReference>
<dbReference type="SMART" id="SM00387">
    <property type="entry name" value="HATPase_c"/>
    <property type="match status" value="1"/>
</dbReference>
<keyword evidence="6" id="KW-0418">Kinase</keyword>
<evidence type="ECO:0000313" key="12">
    <source>
        <dbReference type="Proteomes" id="UP000612282"/>
    </source>
</evidence>
<organism evidence="11 12">
    <name type="scientific">Actinoplanes couchii</name>
    <dbReference type="NCBI Taxonomy" id="403638"/>
    <lineage>
        <taxon>Bacteria</taxon>
        <taxon>Bacillati</taxon>
        <taxon>Actinomycetota</taxon>
        <taxon>Actinomycetes</taxon>
        <taxon>Micromonosporales</taxon>
        <taxon>Micromonosporaceae</taxon>
        <taxon>Actinoplanes</taxon>
    </lineage>
</organism>
<keyword evidence="5" id="KW-0808">Transferase</keyword>
<dbReference type="Gene3D" id="3.30.450.40">
    <property type="match status" value="1"/>
</dbReference>
<dbReference type="InterPro" id="IPR036097">
    <property type="entry name" value="HisK_dim/P_sf"/>
</dbReference>
<protein>
    <recommendedName>
        <fullName evidence="8">Sensor-like histidine kinase SenX3</fullName>
        <ecNumber evidence="3">2.7.13.3</ecNumber>
    </recommendedName>
</protein>
<keyword evidence="12" id="KW-1185">Reference proteome</keyword>
<dbReference type="CDD" id="cd00082">
    <property type="entry name" value="HisKA"/>
    <property type="match status" value="1"/>
</dbReference>